<organism evidence="1 2">
    <name type="scientific">Brucella daejeonensis</name>
    <dbReference type="NCBI Taxonomy" id="659015"/>
    <lineage>
        <taxon>Bacteria</taxon>
        <taxon>Pseudomonadati</taxon>
        <taxon>Pseudomonadota</taxon>
        <taxon>Alphaproteobacteria</taxon>
        <taxon>Hyphomicrobiales</taxon>
        <taxon>Brucellaceae</taxon>
        <taxon>Brucella/Ochrobactrum group</taxon>
        <taxon>Brucella</taxon>
    </lineage>
</organism>
<evidence type="ECO:0000313" key="2">
    <source>
        <dbReference type="Proteomes" id="UP000555546"/>
    </source>
</evidence>
<dbReference type="EMBL" id="JACIJG010000008">
    <property type="protein sequence ID" value="MBB5702641.1"/>
    <property type="molecule type" value="Genomic_DNA"/>
</dbReference>
<name>A0A7W9AY40_9HYPH</name>
<keyword evidence="2" id="KW-1185">Reference proteome</keyword>
<protein>
    <submittedName>
        <fullName evidence="1">Uncharacterized protein</fullName>
    </submittedName>
</protein>
<proteinExistence type="predicted"/>
<comment type="caution">
    <text evidence="1">The sequence shown here is derived from an EMBL/GenBank/DDBJ whole genome shotgun (WGS) entry which is preliminary data.</text>
</comment>
<dbReference type="Proteomes" id="UP000555546">
    <property type="component" value="Unassembled WGS sequence"/>
</dbReference>
<dbReference type="AlphaFoldDB" id="A0A7W9AY40"/>
<reference evidence="1 2" key="1">
    <citation type="submission" date="2020-08" db="EMBL/GenBank/DDBJ databases">
        <title>Genomic Encyclopedia of Type Strains, Phase IV (KMG-IV): sequencing the most valuable type-strain genomes for metagenomic binning, comparative biology and taxonomic classification.</title>
        <authorList>
            <person name="Goeker M."/>
        </authorList>
    </citation>
    <scope>NUCLEOTIDE SEQUENCE [LARGE SCALE GENOMIC DNA]</scope>
    <source>
        <strain evidence="1 2">DSM 26944</strain>
    </source>
</reference>
<sequence length="79" mass="8892">MTTLNYETGRGYFRHPVSPLAAVRESFLPFIEQPANDGVDTLAKASDFPAKTHFHASIKLDLRRFLTFSSRICTNYAIA</sequence>
<evidence type="ECO:0000313" key="1">
    <source>
        <dbReference type="EMBL" id="MBB5702641.1"/>
    </source>
</evidence>
<gene>
    <name evidence="1" type="ORF">FHS76_002525</name>
</gene>
<accession>A0A7W9AY40</accession>
<dbReference type="RefSeq" id="WP_183652810.1">
    <property type="nucleotide sequence ID" value="NZ_JACIJG010000008.1"/>
</dbReference>